<evidence type="ECO:0000313" key="2">
    <source>
        <dbReference type="EMBL" id="GBP95431.1"/>
    </source>
</evidence>
<dbReference type="EMBL" id="BGZK01002628">
    <property type="protein sequence ID" value="GBP95431.1"/>
    <property type="molecule type" value="Genomic_DNA"/>
</dbReference>
<organism evidence="2 3">
    <name type="scientific">Eumeta variegata</name>
    <name type="common">Bagworm moth</name>
    <name type="synonym">Eumeta japonica</name>
    <dbReference type="NCBI Taxonomy" id="151549"/>
    <lineage>
        <taxon>Eukaryota</taxon>
        <taxon>Metazoa</taxon>
        <taxon>Ecdysozoa</taxon>
        <taxon>Arthropoda</taxon>
        <taxon>Hexapoda</taxon>
        <taxon>Insecta</taxon>
        <taxon>Pterygota</taxon>
        <taxon>Neoptera</taxon>
        <taxon>Endopterygota</taxon>
        <taxon>Lepidoptera</taxon>
        <taxon>Glossata</taxon>
        <taxon>Ditrysia</taxon>
        <taxon>Tineoidea</taxon>
        <taxon>Psychidae</taxon>
        <taxon>Oiketicinae</taxon>
        <taxon>Eumeta</taxon>
    </lineage>
</organism>
<evidence type="ECO:0000256" key="1">
    <source>
        <dbReference type="SAM" id="MobiDB-lite"/>
    </source>
</evidence>
<proteinExistence type="predicted"/>
<dbReference type="AlphaFoldDB" id="A0A4C2A395"/>
<comment type="caution">
    <text evidence="2">The sequence shown here is derived from an EMBL/GenBank/DDBJ whole genome shotgun (WGS) entry which is preliminary data.</text>
</comment>
<gene>
    <name evidence="2" type="ORF">EVAR_33083_1</name>
</gene>
<name>A0A4C2A395_EUMVA</name>
<dbReference type="Proteomes" id="UP000299102">
    <property type="component" value="Unassembled WGS sequence"/>
</dbReference>
<reference evidence="2 3" key="1">
    <citation type="journal article" date="2019" name="Commun. Biol.">
        <title>The bagworm genome reveals a unique fibroin gene that provides high tensile strength.</title>
        <authorList>
            <person name="Kono N."/>
            <person name="Nakamura H."/>
            <person name="Ohtoshi R."/>
            <person name="Tomita M."/>
            <person name="Numata K."/>
            <person name="Arakawa K."/>
        </authorList>
    </citation>
    <scope>NUCLEOTIDE SEQUENCE [LARGE SCALE GENOMIC DNA]</scope>
</reference>
<keyword evidence="3" id="KW-1185">Reference proteome</keyword>
<evidence type="ECO:0000313" key="3">
    <source>
        <dbReference type="Proteomes" id="UP000299102"/>
    </source>
</evidence>
<feature type="compositionally biased region" description="Low complexity" evidence="1">
    <location>
        <begin position="81"/>
        <end position="98"/>
    </location>
</feature>
<sequence length="240" mass="28204">MRHIECNFIGLSVHRIQYRPGPVPGRVGRCRSVQRWRRNGYIVNTSSGRYKYYVLSVEESAHGSEPVHFRQTERGKIERNASLSGPAAPSGSALNRYYNRSRRTSRSLTGREKHARKINNRPLDKSVFWNSPTQHKRTDRSERKHALLIRRHARHRDVRIRTNADDAIFVRATFNFVHGRKMAMQVRRAKRKFERNSTDNQFILRHDDSMECAFRRRFFLNEAAILQNCEFISGVLRING</sequence>
<accession>A0A4C2A395</accession>
<feature type="region of interest" description="Disordered" evidence="1">
    <location>
        <begin position="75"/>
        <end position="143"/>
    </location>
</feature>
<protein>
    <submittedName>
        <fullName evidence="2">Uncharacterized protein</fullName>
    </submittedName>
</protein>